<keyword evidence="2" id="KW-1185">Reference proteome</keyword>
<reference evidence="1 2" key="1">
    <citation type="submission" date="2015-07" db="EMBL/GenBank/DDBJ databases">
        <title>Comparative genomics of the Sigatoka disease complex on banana suggests a link between parallel evolutionary changes in Pseudocercospora fijiensis and Pseudocercospora eumusae and increased virulence on the banana host.</title>
        <authorList>
            <person name="Chang T.-C."/>
            <person name="Salvucci A."/>
            <person name="Crous P.W."/>
            <person name="Stergiopoulos I."/>
        </authorList>
    </citation>
    <scope>NUCLEOTIDE SEQUENCE [LARGE SCALE GENOMIC DNA]</scope>
    <source>
        <strain evidence="1 2">CBS 114824</strain>
    </source>
</reference>
<dbReference type="Proteomes" id="UP000070133">
    <property type="component" value="Unassembled WGS sequence"/>
</dbReference>
<comment type="caution">
    <text evidence="1">The sequence shown here is derived from an EMBL/GenBank/DDBJ whole genome shotgun (WGS) entry which is preliminary data.</text>
</comment>
<proteinExistence type="predicted"/>
<accession>A0A139GYY9</accession>
<sequence>MAIQVRNSRTQLLALPPEIRNRIWYLALVEDLRHQREHDRNKRNEDEPVLRDPFHIVNTSARHREAWTQGLIPHPPRFAATCRQIKLETESILYGEVMIWEEHHHISHNKDPGPGRDPLGYGDRKILLPYQVHGLFNIRQLGLPILKVRRILDMQLNNLWTGVSIWQYGNKAYVSVSRERCGILRFAKETGLPAMTWRLQPLIKMENCSSSVMDVDKWSDFFDKRKDVTVHMGSMTGF</sequence>
<dbReference type="OrthoDB" id="3638355at2759"/>
<protein>
    <submittedName>
        <fullName evidence="1">Uncharacterized protein</fullName>
    </submittedName>
</protein>
<dbReference type="AlphaFoldDB" id="A0A139GYY9"/>
<evidence type="ECO:0000313" key="2">
    <source>
        <dbReference type="Proteomes" id="UP000070133"/>
    </source>
</evidence>
<name>A0A139GYY9_9PEZI</name>
<dbReference type="EMBL" id="LFZN01000217">
    <property type="protein sequence ID" value="KXS95414.1"/>
    <property type="molecule type" value="Genomic_DNA"/>
</dbReference>
<gene>
    <name evidence="1" type="ORF">AC578_6767</name>
</gene>
<organism evidence="1 2">
    <name type="scientific">Pseudocercospora eumusae</name>
    <dbReference type="NCBI Taxonomy" id="321146"/>
    <lineage>
        <taxon>Eukaryota</taxon>
        <taxon>Fungi</taxon>
        <taxon>Dikarya</taxon>
        <taxon>Ascomycota</taxon>
        <taxon>Pezizomycotina</taxon>
        <taxon>Dothideomycetes</taxon>
        <taxon>Dothideomycetidae</taxon>
        <taxon>Mycosphaerellales</taxon>
        <taxon>Mycosphaerellaceae</taxon>
        <taxon>Pseudocercospora</taxon>
    </lineage>
</organism>
<evidence type="ECO:0000313" key="1">
    <source>
        <dbReference type="EMBL" id="KXS95414.1"/>
    </source>
</evidence>